<accession>A0A0P0CUJ7</accession>
<reference evidence="1 2" key="1">
    <citation type="submission" date="2015-08" db="EMBL/GenBank/DDBJ databases">
        <title>Complete genome sequence of Rufibacter tibetensis strain 1351t, a radiation-resistant bacterium from tibet plateau.</title>
        <authorList>
            <person name="Dai J."/>
        </authorList>
    </citation>
    <scope>NUCLEOTIDE SEQUENCE [LARGE SCALE GENOMIC DNA]</scope>
    <source>
        <strain evidence="1 2">1351</strain>
    </source>
</reference>
<gene>
    <name evidence="1" type="ORF">DC20_05490</name>
</gene>
<dbReference type="Proteomes" id="UP000061382">
    <property type="component" value="Chromosome"/>
</dbReference>
<keyword evidence="1" id="KW-0808">Transferase</keyword>
<dbReference type="GO" id="GO:0016301">
    <property type="term" value="F:kinase activity"/>
    <property type="evidence" value="ECO:0007669"/>
    <property type="project" value="UniProtKB-KW"/>
</dbReference>
<organism evidence="1 2">
    <name type="scientific">Rufibacter tibetensis</name>
    <dbReference type="NCBI Taxonomy" id="512763"/>
    <lineage>
        <taxon>Bacteria</taxon>
        <taxon>Pseudomonadati</taxon>
        <taxon>Bacteroidota</taxon>
        <taxon>Cytophagia</taxon>
        <taxon>Cytophagales</taxon>
        <taxon>Hymenobacteraceae</taxon>
        <taxon>Rufibacter</taxon>
    </lineage>
</organism>
<dbReference type="OrthoDB" id="882529at2"/>
<dbReference type="AlphaFoldDB" id="A0A0P0CUJ7"/>
<dbReference type="RefSeq" id="WP_062545819.1">
    <property type="nucleotide sequence ID" value="NZ_CP012643.1"/>
</dbReference>
<dbReference type="EMBL" id="CP012643">
    <property type="protein sequence ID" value="ALJ01239.1"/>
    <property type="molecule type" value="Genomic_DNA"/>
</dbReference>
<proteinExistence type="predicted"/>
<evidence type="ECO:0000313" key="1">
    <source>
        <dbReference type="EMBL" id="ALJ01239.1"/>
    </source>
</evidence>
<dbReference type="KEGG" id="rti:DC20_05490"/>
<dbReference type="STRING" id="512763.DC20_05490"/>
<evidence type="ECO:0000313" key="2">
    <source>
        <dbReference type="Proteomes" id="UP000061382"/>
    </source>
</evidence>
<dbReference type="PATRIC" id="fig|512763.3.peg.1216"/>
<name>A0A0P0CUJ7_9BACT</name>
<sequence>MNQAQVDFQQLRIKHILFKSKVRSVLYGGTPDTAFFSSAGPISSWFASIGFSRYNNISELLELKQVQQELSSESDSLFRLYQRGKIDEAQSGLSKIEKLSERFLNTLSRLESKLAA</sequence>
<protein>
    <submittedName>
        <fullName evidence="1">Histidine kinase</fullName>
    </submittedName>
</protein>
<keyword evidence="2" id="KW-1185">Reference proteome</keyword>
<keyword evidence="1" id="KW-0418">Kinase</keyword>